<accession>A0AA89BUQ0</accession>
<evidence type="ECO:0000313" key="3">
    <source>
        <dbReference type="EMBL" id="KAK3082998.1"/>
    </source>
</evidence>
<keyword evidence="2" id="KW-0812">Transmembrane</keyword>
<evidence type="ECO:0000256" key="1">
    <source>
        <dbReference type="SAM" id="MobiDB-lite"/>
    </source>
</evidence>
<feature type="transmembrane region" description="Helical" evidence="2">
    <location>
        <begin position="113"/>
        <end position="132"/>
    </location>
</feature>
<sequence>MQKQRADKHRKRHKKDIARNTNSDHRNMNQHKRPHIENETTCATGADLGWPSAAQAVDGSIMGQLKSLDSIDILEIYEWWMIFCHRTFEPSNQRLYCMSSSVTNIVTEFRMKFAAVLAVFLLLGAFSADGIWHKPNLNICWWKLKWCLKKCHPWDWKCKKKCFWKYKWCLKKFGGHFPYGPGSSGGYGFDGYGGDDYNFGYGHRKYKY</sequence>
<proteinExistence type="predicted"/>
<reference evidence="3" key="1">
    <citation type="submission" date="2019-08" db="EMBL/GenBank/DDBJ databases">
        <title>The improved chromosome-level genome for the pearl oyster Pinctada fucata martensii using PacBio sequencing and Hi-C.</title>
        <authorList>
            <person name="Zheng Z."/>
        </authorList>
    </citation>
    <scope>NUCLEOTIDE SEQUENCE</scope>
    <source>
        <strain evidence="3">ZZ-2019</strain>
        <tissue evidence="3">Adductor muscle</tissue>
    </source>
</reference>
<organism evidence="3 4">
    <name type="scientific">Pinctada imbricata</name>
    <name type="common">Atlantic pearl-oyster</name>
    <name type="synonym">Pinctada martensii</name>
    <dbReference type="NCBI Taxonomy" id="66713"/>
    <lineage>
        <taxon>Eukaryota</taxon>
        <taxon>Metazoa</taxon>
        <taxon>Spiralia</taxon>
        <taxon>Lophotrochozoa</taxon>
        <taxon>Mollusca</taxon>
        <taxon>Bivalvia</taxon>
        <taxon>Autobranchia</taxon>
        <taxon>Pteriomorphia</taxon>
        <taxon>Pterioida</taxon>
        <taxon>Pterioidea</taxon>
        <taxon>Pteriidae</taxon>
        <taxon>Pinctada</taxon>
    </lineage>
</organism>
<feature type="compositionally biased region" description="Basic residues" evidence="1">
    <location>
        <begin position="1"/>
        <end position="16"/>
    </location>
</feature>
<dbReference type="Proteomes" id="UP001186944">
    <property type="component" value="Unassembled WGS sequence"/>
</dbReference>
<dbReference type="EMBL" id="VSWD01000014">
    <property type="protein sequence ID" value="KAK3082998.1"/>
    <property type="molecule type" value="Genomic_DNA"/>
</dbReference>
<evidence type="ECO:0000256" key="2">
    <source>
        <dbReference type="SAM" id="Phobius"/>
    </source>
</evidence>
<feature type="region of interest" description="Disordered" evidence="1">
    <location>
        <begin position="1"/>
        <end position="36"/>
    </location>
</feature>
<name>A0AA89BUQ0_PINIB</name>
<keyword evidence="4" id="KW-1185">Reference proteome</keyword>
<keyword evidence="2" id="KW-0472">Membrane</keyword>
<comment type="caution">
    <text evidence="3">The sequence shown here is derived from an EMBL/GenBank/DDBJ whole genome shotgun (WGS) entry which is preliminary data.</text>
</comment>
<protein>
    <submittedName>
        <fullName evidence="3">Uncharacterized protein</fullName>
    </submittedName>
</protein>
<gene>
    <name evidence="3" type="ORF">FSP39_011225</name>
</gene>
<dbReference type="AlphaFoldDB" id="A0AA89BUQ0"/>
<evidence type="ECO:0000313" key="4">
    <source>
        <dbReference type="Proteomes" id="UP001186944"/>
    </source>
</evidence>
<keyword evidence="2" id="KW-1133">Transmembrane helix</keyword>